<dbReference type="GO" id="GO:0046872">
    <property type="term" value="F:metal ion binding"/>
    <property type="evidence" value="ECO:0007669"/>
    <property type="project" value="UniProtKB-KW"/>
</dbReference>
<feature type="transmembrane region" description="Helical" evidence="11">
    <location>
        <begin position="637"/>
        <end position="656"/>
    </location>
</feature>
<feature type="transmembrane region" description="Helical" evidence="11">
    <location>
        <begin position="457"/>
        <end position="473"/>
    </location>
</feature>
<feature type="transmembrane region" description="Helical" evidence="11">
    <location>
        <begin position="108"/>
        <end position="131"/>
    </location>
</feature>
<keyword evidence="4" id="KW-0349">Heme</keyword>
<dbReference type="AlphaFoldDB" id="A0A3B0T6N7"/>
<evidence type="ECO:0000256" key="9">
    <source>
        <dbReference type="ARBA" id="ARBA00023004"/>
    </source>
</evidence>
<keyword evidence="9" id="KW-0408">Iron</keyword>
<evidence type="ECO:0000256" key="3">
    <source>
        <dbReference type="ARBA" id="ARBA00022475"/>
    </source>
</evidence>
<evidence type="ECO:0000256" key="6">
    <source>
        <dbReference type="ARBA" id="ARBA00022723"/>
    </source>
</evidence>
<gene>
    <name evidence="12" type="ORF">MNBD_ALPHA09-1095</name>
</gene>
<feature type="transmembrane region" description="Helical" evidence="11">
    <location>
        <begin position="233"/>
        <end position="252"/>
    </location>
</feature>
<keyword evidence="2" id="KW-0813">Transport</keyword>
<name>A0A3B0T6N7_9ZZZZ</name>
<keyword evidence="10 11" id="KW-0472">Membrane</keyword>
<evidence type="ECO:0000256" key="2">
    <source>
        <dbReference type="ARBA" id="ARBA00022448"/>
    </source>
</evidence>
<feature type="transmembrane region" description="Helical" evidence="11">
    <location>
        <begin position="208"/>
        <end position="226"/>
    </location>
</feature>
<evidence type="ECO:0000256" key="5">
    <source>
        <dbReference type="ARBA" id="ARBA00022692"/>
    </source>
</evidence>
<keyword evidence="6" id="KW-0479">Metal-binding</keyword>
<dbReference type="EMBL" id="UOEM01000004">
    <property type="protein sequence ID" value="VAW10092.1"/>
    <property type="molecule type" value="Genomic_DNA"/>
</dbReference>
<comment type="subcellular location">
    <subcellularLocation>
        <location evidence="1">Cell membrane</location>
        <topology evidence="1">Multi-pass membrane protein</topology>
    </subcellularLocation>
</comment>
<evidence type="ECO:0000313" key="12">
    <source>
        <dbReference type="EMBL" id="VAW10092.1"/>
    </source>
</evidence>
<feature type="transmembrane region" description="Helical" evidence="11">
    <location>
        <begin position="143"/>
        <end position="162"/>
    </location>
</feature>
<evidence type="ECO:0000256" key="7">
    <source>
        <dbReference type="ARBA" id="ARBA00022982"/>
    </source>
</evidence>
<evidence type="ECO:0000256" key="4">
    <source>
        <dbReference type="ARBA" id="ARBA00022617"/>
    </source>
</evidence>
<feature type="transmembrane region" description="Helical" evidence="11">
    <location>
        <begin position="183"/>
        <end position="202"/>
    </location>
</feature>
<dbReference type="Pfam" id="PF01654">
    <property type="entry name" value="Cyt_bd_oxida_I"/>
    <property type="match status" value="1"/>
</dbReference>
<accession>A0A3B0T6N7</accession>
<proteinExistence type="predicted"/>
<feature type="transmembrane region" description="Helical" evidence="11">
    <location>
        <begin position="403"/>
        <end position="422"/>
    </location>
</feature>
<evidence type="ECO:0000256" key="1">
    <source>
        <dbReference type="ARBA" id="ARBA00004651"/>
    </source>
</evidence>
<reference evidence="12" key="1">
    <citation type="submission" date="2018-06" db="EMBL/GenBank/DDBJ databases">
        <authorList>
            <person name="Zhirakovskaya E."/>
        </authorList>
    </citation>
    <scope>NUCLEOTIDE SEQUENCE</scope>
</reference>
<dbReference type="GO" id="GO:0019646">
    <property type="term" value="P:aerobic electron transport chain"/>
    <property type="evidence" value="ECO:0007669"/>
    <property type="project" value="InterPro"/>
</dbReference>
<feature type="transmembrane region" description="Helical" evidence="11">
    <location>
        <begin position="563"/>
        <end position="582"/>
    </location>
</feature>
<keyword evidence="8 11" id="KW-1133">Transmembrane helix</keyword>
<feature type="transmembrane region" description="Helical" evidence="11">
    <location>
        <begin position="534"/>
        <end position="556"/>
    </location>
</feature>
<dbReference type="GO" id="GO:0070069">
    <property type="term" value="C:cytochrome complex"/>
    <property type="evidence" value="ECO:0007669"/>
    <property type="project" value="InterPro"/>
</dbReference>
<feature type="transmembrane region" description="Helical" evidence="11">
    <location>
        <begin position="325"/>
        <end position="348"/>
    </location>
</feature>
<feature type="transmembrane region" description="Helical" evidence="11">
    <location>
        <begin position="368"/>
        <end position="391"/>
    </location>
</feature>
<keyword evidence="3" id="KW-1003">Cell membrane</keyword>
<feature type="transmembrane region" description="Helical" evidence="11">
    <location>
        <begin position="594"/>
        <end position="616"/>
    </location>
</feature>
<keyword evidence="5 11" id="KW-0812">Transmembrane</keyword>
<feature type="transmembrane region" description="Helical" evidence="11">
    <location>
        <begin position="689"/>
        <end position="711"/>
    </location>
</feature>
<organism evidence="12">
    <name type="scientific">hydrothermal vent metagenome</name>
    <dbReference type="NCBI Taxonomy" id="652676"/>
    <lineage>
        <taxon>unclassified sequences</taxon>
        <taxon>metagenomes</taxon>
        <taxon>ecological metagenomes</taxon>
    </lineage>
</organism>
<evidence type="ECO:0000256" key="10">
    <source>
        <dbReference type="ARBA" id="ARBA00023136"/>
    </source>
</evidence>
<feature type="transmembrane region" description="Helical" evidence="11">
    <location>
        <begin position="493"/>
        <end position="514"/>
    </location>
</feature>
<feature type="transmembrane region" description="Helical" evidence="11">
    <location>
        <begin position="65"/>
        <end position="87"/>
    </location>
</feature>
<evidence type="ECO:0000256" key="11">
    <source>
        <dbReference type="SAM" id="Phobius"/>
    </source>
</evidence>
<dbReference type="InterPro" id="IPR002585">
    <property type="entry name" value="Cyt-d_ubiquinol_oxidase_su_1"/>
</dbReference>
<evidence type="ECO:0000256" key="8">
    <source>
        <dbReference type="ARBA" id="ARBA00022989"/>
    </source>
</evidence>
<protein>
    <submittedName>
        <fullName evidence="12">Uncharacterized protein</fullName>
    </submittedName>
</protein>
<sequence>MRSGRASNEFSTGTWFTRLMKAGLPILAGLFVLMAAFPALAQEENVYRQFMGLDSRRLVWFLAQMHLFFGAFVLGVPLFAVIIEVVGWKNDDAKLDKLAYEFTSLLSVAYATTAALGGLLAFALFTLYPTFMGYMAGIFKDVMFMYALLFFGETFCLYLYYYGWKWLRSGKPFPAASRWVFKALALVVAAFGLALLGGYVGPEMRTDTLWFIVLLYVFPVAVGLWIIQGRKTVHIFIGILLNVFGTAIMQLANSWAGFMMSPTGVDADGVFVGTVWEAFENILATPIAVHRMLGNLAFGGLVAGSYAAVKFISAKTPEERAHYDWMGYISNFVAIAALIPLPFAGYYLGREVYSTSAVMGNNMMGGDFSWTFIIQAMLVGSLFLISNYYLWSGMTRIPGAERYYKFIKWILLALILSLAVWLTPHNLPLSSLEVGEMGGAQFHPVLKFLGLMPAKNAVVNLIILATFFSFLLYRRANMDGAVSIRAQGRGAKITIIVGGVVALAIVGQYAVTMLTMDPAVLDLPADREQYLDTIGYLLVFHVAVGILAIILALIDWGKLAQGLFLTVTAFNVTGFLGVYGFVVMEQASPVLRNVAVAQFLQLISALILVIVIDIFLFKRAKSLGPMQWGKMTTRSQYALLLLTFVITMNMGLMGFIRSGLRGDWHIFGVMRDTSDWAGTPSNFVMTQQVSAAVLLFMIGCAFMFWLGGIAAKDHKD</sequence>
<dbReference type="GO" id="GO:0005886">
    <property type="term" value="C:plasma membrane"/>
    <property type="evidence" value="ECO:0007669"/>
    <property type="project" value="UniProtKB-SubCell"/>
</dbReference>
<keyword evidence="7" id="KW-0249">Electron transport</keyword>
<feature type="transmembrane region" description="Helical" evidence="11">
    <location>
        <begin position="292"/>
        <end position="313"/>
    </location>
</feature>
<dbReference type="GO" id="GO:0009055">
    <property type="term" value="F:electron transfer activity"/>
    <property type="evidence" value="ECO:0007669"/>
    <property type="project" value="InterPro"/>
</dbReference>